<dbReference type="OrthoDB" id="2154311at2759"/>
<evidence type="ECO:0000313" key="15">
    <source>
        <dbReference type="Proteomes" id="UP000623687"/>
    </source>
</evidence>
<evidence type="ECO:0000256" key="6">
    <source>
        <dbReference type="ARBA" id="ARBA00022691"/>
    </source>
</evidence>
<dbReference type="GO" id="GO:0005737">
    <property type="term" value="C:cytoplasm"/>
    <property type="evidence" value="ECO:0007669"/>
    <property type="project" value="TreeGrafter"/>
</dbReference>
<keyword evidence="10" id="KW-0943">RNA-mediated gene silencing</keyword>
<dbReference type="VEuPathDB" id="FungiDB:PC9H_009454"/>
<keyword evidence="7" id="KW-0479">Metal-binding</keyword>
<keyword evidence="6" id="KW-0949">S-adenosyl-L-methionine</keyword>
<dbReference type="EC" id="2.1.1.386" evidence="11"/>
<dbReference type="Gene3D" id="3.40.50.150">
    <property type="entry name" value="Vaccinia Virus protein VP39"/>
    <property type="match status" value="1"/>
</dbReference>
<evidence type="ECO:0000256" key="3">
    <source>
        <dbReference type="ARBA" id="ARBA00021330"/>
    </source>
</evidence>
<gene>
    <name evidence="14" type="ORF">PC9H_009454</name>
</gene>
<dbReference type="GO" id="GO:0005634">
    <property type="term" value="C:nucleus"/>
    <property type="evidence" value="ECO:0007669"/>
    <property type="project" value="TreeGrafter"/>
</dbReference>
<comment type="cofactor">
    <cofactor evidence="1">
        <name>Mg(2+)</name>
        <dbReference type="ChEBI" id="CHEBI:18420"/>
    </cofactor>
</comment>
<dbReference type="InterPro" id="IPR026610">
    <property type="entry name" value="Hen1"/>
</dbReference>
<evidence type="ECO:0000256" key="12">
    <source>
        <dbReference type="ARBA" id="ARBA00048418"/>
    </source>
</evidence>
<keyword evidence="8" id="KW-0460">Magnesium</keyword>
<comment type="caution">
    <text evidence="14">The sequence shown here is derived from an EMBL/GenBank/DDBJ whole genome shotgun (WGS) entry which is preliminary data.</text>
</comment>
<evidence type="ECO:0000313" key="14">
    <source>
        <dbReference type="EMBL" id="KAF7424151.1"/>
    </source>
</evidence>
<dbReference type="GO" id="GO:0030422">
    <property type="term" value="P:siRNA processing"/>
    <property type="evidence" value="ECO:0007669"/>
    <property type="project" value="TreeGrafter"/>
</dbReference>
<comment type="similarity">
    <text evidence="2">Belongs to the methyltransferase superfamily. HEN1 family.</text>
</comment>
<dbReference type="RefSeq" id="XP_036628345.1">
    <property type="nucleotide sequence ID" value="XM_036778956.1"/>
</dbReference>
<dbReference type="GeneID" id="59379272"/>
<evidence type="ECO:0000256" key="9">
    <source>
        <dbReference type="ARBA" id="ARBA00022884"/>
    </source>
</evidence>
<keyword evidence="9" id="KW-0694">RNA-binding</keyword>
<keyword evidence="5" id="KW-0808">Transferase</keyword>
<evidence type="ECO:0000256" key="2">
    <source>
        <dbReference type="ARBA" id="ARBA00009026"/>
    </source>
</evidence>
<evidence type="ECO:0000256" key="8">
    <source>
        <dbReference type="ARBA" id="ARBA00022842"/>
    </source>
</evidence>
<dbReference type="GO" id="GO:0001510">
    <property type="term" value="P:RNA methylation"/>
    <property type="evidence" value="ECO:0007669"/>
    <property type="project" value="InterPro"/>
</dbReference>
<dbReference type="PANTHER" id="PTHR21404:SF3">
    <property type="entry name" value="SMALL RNA 2'-O-METHYLTRANSFERASE"/>
    <property type="match status" value="1"/>
</dbReference>
<feature type="region of interest" description="Disordered" evidence="13">
    <location>
        <begin position="1"/>
        <end position="38"/>
    </location>
</feature>
<feature type="compositionally biased region" description="Low complexity" evidence="13">
    <location>
        <begin position="512"/>
        <end position="521"/>
    </location>
</feature>
<evidence type="ECO:0000256" key="4">
    <source>
        <dbReference type="ARBA" id="ARBA00022603"/>
    </source>
</evidence>
<feature type="compositionally biased region" description="Basic and acidic residues" evidence="13">
    <location>
        <begin position="592"/>
        <end position="603"/>
    </location>
</feature>
<proteinExistence type="inferred from homology"/>
<evidence type="ECO:0000256" key="10">
    <source>
        <dbReference type="ARBA" id="ARBA00023158"/>
    </source>
</evidence>
<dbReference type="EMBL" id="JACETU010000007">
    <property type="protein sequence ID" value="KAF7424151.1"/>
    <property type="molecule type" value="Genomic_DNA"/>
</dbReference>
<dbReference type="SUPFAM" id="SSF53335">
    <property type="entry name" value="S-adenosyl-L-methionine-dependent methyltransferases"/>
    <property type="match status" value="1"/>
</dbReference>
<reference evidence="14" key="1">
    <citation type="submission" date="2019-07" db="EMBL/GenBank/DDBJ databases">
        <authorList>
            <person name="Palmer J.M."/>
        </authorList>
    </citation>
    <scope>NUCLEOTIDE SEQUENCE</scope>
    <source>
        <strain evidence="14">PC9</strain>
    </source>
</reference>
<keyword evidence="15" id="KW-1185">Reference proteome</keyword>
<evidence type="ECO:0000256" key="7">
    <source>
        <dbReference type="ARBA" id="ARBA00022723"/>
    </source>
</evidence>
<evidence type="ECO:0000256" key="11">
    <source>
        <dbReference type="ARBA" id="ARBA00035025"/>
    </source>
</evidence>
<dbReference type="PANTHER" id="PTHR21404">
    <property type="entry name" value="HEN1"/>
    <property type="match status" value="1"/>
</dbReference>
<dbReference type="InterPro" id="IPR029063">
    <property type="entry name" value="SAM-dependent_MTases_sf"/>
</dbReference>
<dbReference type="GO" id="GO:0090486">
    <property type="term" value="F:small RNA 2'-O-methyltransferase activity"/>
    <property type="evidence" value="ECO:0007669"/>
    <property type="project" value="UniProtKB-EC"/>
</dbReference>
<evidence type="ECO:0000256" key="13">
    <source>
        <dbReference type="SAM" id="MobiDB-lite"/>
    </source>
</evidence>
<feature type="compositionally biased region" description="Pro residues" evidence="13">
    <location>
        <begin position="1"/>
        <end position="11"/>
    </location>
</feature>
<name>A0A8H7DS32_PLEOS</name>
<comment type="catalytic activity">
    <reaction evidence="12">
        <text>small RNA 3'-end nucleotide + S-adenosyl-L-methionine = small RNA 3'-end 2'-O-methylnucleotide + S-adenosyl-L-homocysteine + H(+)</text>
        <dbReference type="Rhea" id="RHEA:37887"/>
        <dbReference type="Rhea" id="RHEA-COMP:10415"/>
        <dbReference type="Rhea" id="RHEA-COMP:10416"/>
        <dbReference type="ChEBI" id="CHEBI:15378"/>
        <dbReference type="ChEBI" id="CHEBI:57856"/>
        <dbReference type="ChEBI" id="CHEBI:59789"/>
        <dbReference type="ChEBI" id="CHEBI:74896"/>
        <dbReference type="ChEBI" id="CHEBI:74898"/>
        <dbReference type="EC" id="2.1.1.386"/>
    </reaction>
</comment>
<dbReference type="AlphaFoldDB" id="A0A8H7DS32"/>
<dbReference type="GO" id="GO:0003723">
    <property type="term" value="F:RNA binding"/>
    <property type="evidence" value="ECO:0007669"/>
    <property type="project" value="UniProtKB-KW"/>
</dbReference>
<organism evidence="14 15">
    <name type="scientific">Pleurotus ostreatus</name>
    <name type="common">Oyster mushroom</name>
    <name type="synonym">White-rot fungus</name>
    <dbReference type="NCBI Taxonomy" id="5322"/>
    <lineage>
        <taxon>Eukaryota</taxon>
        <taxon>Fungi</taxon>
        <taxon>Dikarya</taxon>
        <taxon>Basidiomycota</taxon>
        <taxon>Agaricomycotina</taxon>
        <taxon>Agaricomycetes</taxon>
        <taxon>Agaricomycetidae</taxon>
        <taxon>Agaricales</taxon>
        <taxon>Pleurotineae</taxon>
        <taxon>Pleurotaceae</taxon>
        <taxon>Pleurotus</taxon>
    </lineage>
</organism>
<dbReference type="GO" id="GO:0046872">
    <property type="term" value="F:metal ion binding"/>
    <property type="evidence" value="ECO:0007669"/>
    <property type="project" value="UniProtKB-KW"/>
</dbReference>
<evidence type="ECO:0000256" key="1">
    <source>
        <dbReference type="ARBA" id="ARBA00001946"/>
    </source>
</evidence>
<feature type="region of interest" description="Disordered" evidence="13">
    <location>
        <begin position="465"/>
        <end position="490"/>
    </location>
</feature>
<evidence type="ECO:0000256" key="5">
    <source>
        <dbReference type="ARBA" id="ARBA00022679"/>
    </source>
</evidence>
<sequence length="623" mass="69504">MSFSPAPPSPNNFPSNLPRRESLGPSPLSTPGLEVEFQGIEISSEPETDHDADPESELKVTFYPPLVLQRRIWILNILRNQRITSILDIGCGEGQLLSVLAQPAPWLRAPPPDILSPVPELDSADEIINLNPKRIIGLDIYEPDLEFALQSIAPPPPPEQAYQSAVQGIDLGGKTPVTPTYIRTLQTIRWEEMESKIWLGGLEVVNEEFLDIECITSSEVIEHLPEHILPFYAPVILGIYQPRFFLITTPSYTFNARFTAPDAPPSARNGFPDPTGRTTRVFRHQDHKFEWTLEEFNDWCTSTAAEWGYDVDISSVGRTCEEDPYGRDDALGGASQVAAFRQKENFEGKRKEARKLVDEMWKDLETKGIHREAHRLLRADIHPAHPSSRKPVAIHAIGEAVKARMEEEREAFVRFEELWFDPEISTLCGGWIEFLLQGVDKSPHLLLQRDGRQNTWMVELIGGPRDTKPPIWSQGTPDGAPSLTLSDNHNEWDEYQDGERSVDLIPSDWIPGQEGSCYGEGESSEDAKDWESTAAEGDVSWNGSEVGDDRMDEDDEAGWGSGRGWNLIDSRRGWGMDSLNDGEIQAKFGKGKGKDKSNDKDETLSGSGTSTAGWDGDASEDTS</sequence>
<protein>
    <recommendedName>
        <fullName evidence="3">Small RNA 2'-O-methyltransferase</fullName>
        <ecNumber evidence="11">2.1.1.386</ecNumber>
    </recommendedName>
</protein>
<dbReference type="Proteomes" id="UP000623687">
    <property type="component" value="Unassembled WGS sequence"/>
</dbReference>
<accession>A0A8H7DS32</accession>
<keyword evidence="4" id="KW-0489">Methyltransferase</keyword>
<feature type="region of interest" description="Disordered" evidence="13">
    <location>
        <begin position="504"/>
        <end position="623"/>
    </location>
</feature>